<sequence length="96" mass="10718">MRELCEFLPFLDPVLGTVPPAVWGFVRKMVWVVVRVRVLTRVDSWVRNMILGWVLTAVGSRVRVGGGKAVLSLELGPALRVVRRVLESGVFKMVMG</sequence>
<gene>
    <name evidence="1" type="ORF">ENX16_02525</name>
</gene>
<dbReference type="AlphaFoldDB" id="A0A7V3PT10"/>
<proteinExistence type="predicted"/>
<reference evidence="1" key="1">
    <citation type="journal article" date="2020" name="mSystems">
        <title>Genome- and Community-Level Interaction Insights into Carbon Utilization and Element Cycling Functions of Hydrothermarchaeota in Hydrothermal Sediment.</title>
        <authorList>
            <person name="Zhou Z."/>
            <person name="Liu Y."/>
            <person name="Xu W."/>
            <person name="Pan J."/>
            <person name="Luo Z.H."/>
            <person name="Li M."/>
        </authorList>
    </citation>
    <scope>NUCLEOTIDE SEQUENCE [LARGE SCALE GENOMIC DNA]</scope>
    <source>
        <strain evidence="1">SpSt-914</strain>
    </source>
</reference>
<evidence type="ECO:0000313" key="1">
    <source>
        <dbReference type="EMBL" id="HGD12939.1"/>
    </source>
</evidence>
<accession>A0A7V3PT10</accession>
<dbReference type="EMBL" id="DTMZ01000052">
    <property type="protein sequence ID" value="HGD12939.1"/>
    <property type="molecule type" value="Genomic_DNA"/>
</dbReference>
<protein>
    <submittedName>
        <fullName evidence="1">Uncharacterized protein</fullName>
    </submittedName>
</protein>
<name>A0A7V3PT10_UNCW3</name>
<comment type="caution">
    <text evidence="1">The sequence shown here is derived from an EMBL/GenBank/DDBJ whole genome shotgun (WGS) entry which is preliminary data.</text>
</comment>
<organism evidence="1">
    <name type="scientific">candidate division WOR-3 bacterium</name>
    <dbReference type="NCBI Taxonomy" id="2052148"/>
    <lineage>
        <taxon>Bacteria</taxon>
        <taxon>Bacteria division WOR-3</taxon>
    </lineage>
</organism>